<dbReference type="GeneID" id="103719349"/>
<accession>A0A8B7CUE8</accession>
<dbReference type="OrthoDB" id="673865at2759"/>
<dbReference type="Pfam" id="PF23622">
    <property type="entry name" value="LRR_At1g61320_AtMIF1"/>
    <property type="match status" value="1"/>
</dbReference>
<dbReference type="PANTHER" id="PTHR34145">
    <property type="entry name" value="OS02G0105600 PROTEIN"/>
    <property type="match status" value="1"/>
</dbReference>
<evidence type="ECO:0000313" key="4">
    <source>
        <dbReference type="RefSeq" id="XP_008806775.1"/>
    </source>
</evidence>
<evidence type="ECO:0000259" key="2">
    <source>
        <dbReference type="Pfam" id="PF23622"/>
    </source>
</evidence>
<proteinExistence type="predicted"/>
<gene>
    <name evidence="4" type="primary">LOC103719349</name>
</gene>
<dbReference type="AlphaFoldDB" id="A0A8B7CUE8"/>
<feature type="domain" description="F-box" evidence="1">
    <location>
        <begin position="16"/>
        <end position="52"/>
    </location>
</feature>
<sequence length="477" mass="56035">MARDGCIRRDCPRDRLTELPDSLRLQILGLLPRKDAIKTGVLSTQWKGLWKQRFAYSTELLHDRVYKDAEDQQEFIIEIEKAMQQYQNRRIEVFRLNFYPDKSYENTMKEWIAQALSRGAEELHLDFSQGLTSGNPDGRLKPRRKKPLLNDTLFRGNSLIVLSLKYCRIYKWFKFTHLGSLEALHLHGLNITDFSLANLITNCPLLKKLELCECLTLQWIRVSGPNLRLKNLHVVHCGQVNAIEISAPNLQMFHLVGRFPRILLLFDVSSLNNVYISSYHHDYWDHRYRQTWARMFRDFEHVEALTLRSRGIQYVFGPSRPAVASRLHNQELCRQIAGDILSEVYKILTRWGFPRLEHLFIEFPDALEDPAMKYVLERTQQWPPELDFKQLRTLYMFNFEARAHHVRLLEHFLCRAAALERVFLLVPPHFDINLNNNSCMDILRYGLLDRPKASPNCQIFFLHPAQNGHAPCPRETA</sequence>
<dbReference type="KEGG" id="pda:103719349"/>
<feature type="domain" description="At1g61320/AtMIF1 LRR" evidence="2">
    <location>
        <begin position="85"/>
        <end position="453"/>
    </location>
</feature>
<dbReference type="CDD" id="cd22160">
    <property type="entry name" value="F-box_AtFBL13-like"/>
    <property type="match status" value="1"/>
</dbReference>
<dbReference type="InterPro" id="IPR032675">
    <property type="entry name" value="LRR_dom_sf"/>
</dbReference>
<dbReference type="RefSeq" id="XP_008806775.1">
    <property type="nucleotide sequence ID" value="XM_008808553.2"/>
</dbReference>
<protein>
    <submittedName>
        <fullName evidence="4">F-box protein At5g03100-like</fullName>
    </submittedName>
</protein>
<dbReference type="SUPFAM" id="SSF52047">
    <property type="entry name" value="RNI-like"/>
    <property type="match status" value="1"/>
</dbReference>
<dbReference type="InterPro" id="IPR055357">
    <property type="entry name" value="LRR_At1g61320_AtMIF1"/>
</dbReference>
<dbReference type="InterPro" id="IPR036047">
    <property type="entry name" value="F-box-like_dom_sf"/>
</dbReference>
<dbReference type="InterPro" id="IPR053772">
    <property type="entry name" value="At1g61320/At1g61330-like"/>
</dbReference>
<evidence type="ECO:0000313" key="3">
    <source>
        <dbReference type="Proteomes" id="UP000228380"/>
    </source>
</evidence>
<dbReference type="Proteomes" id="UP000228380">
    <property type="component" value="Chromosome 4"/>
</dbReference>
<dbReference type="InterPro" id="IPR053781">
    <property type="entry name" value="F-box_AtFBL13-like"/>
</dbReference>
<reference evidence="4" key="2">
    <citation type="submission" date="2025-08" db="UniProtKB">
        <authorList>
            <consortium name="RefSeq"/>
        </authorList>
    </citation>
    <scope>IDENTIFICATION</scope>
    <source>
        <tissue evidence="4">Young leaves</tissue>
    </source>
</reference>
<keyword evidence="3" id="KW-1185">Reference proteome</keyword>
<organism evidence="3 4">
    <name type="scientific">Phoenix dactylifera</name>
    <name type="common">Date palm</name>
    <dbReference type="NCBI Taxonomy" id="42345"/>
    <lineage>
        <taxon>Eukaryota</taxon>
        <taxon>Viridiplantae</taxon>
        <taxon>Streptophyta</taxon>
        <taxon>Embryophyta</taxon>
        <taxon>Tracheophyta</taxon>
        <taxon>Spermatophyta</taxon>
        <taxon>Magnoliopsida</taxon>
        <taxon>Liliopsida</taxon>
        <taxon>Arecaceae</taxon>
        <taxon>Coryphoideae</taxon>
        <taxon>Phoeniceae</taxon>
        <taxon>Phoenix</taxon>
    </lineage>
</organism>
<evidence type="ECO:0000259" key="1">
    <source>
        <dbReference type="Pfam" id="PF00646"/>
    </source>
</evidence>
<dbReference type="InterPro" id="IPR001810">
    <property type="entry name" value="F-box_dom"/>
</dbReference>
<dbReference type="SUPFAM" id="SSF81383">
    <property type="entry name" value="F-box domain"/>
    <property type="match status" value="1"/>
</dbReference>
<dbReference type="Gene3D" id="3.80.10.10">
    <property type="entry name" value="Ribonuclease Inhibitor"/>
    <property type="match status" value="1"/>
</dbReference>
<dbReference type="Pfam" id="PF00646">
    <property type="entry name" value="F-box"/>
    <property type="match status" value="1"/>
</dbReference>
<name>A0A8B7CUE8_PHODC</name>
<dbReference type="PANTHER" id="PTHR34145:SF65">
    <property type="entry name" value="FBD DOMAIN-CONTAINING PROTEIN"/>
    <property type="match status" value="1"/>
</dbReference>
<reference evidence="3" key="1">
    <citation type="journal article" date="2019" name="Nat. Commun.">
        <title>Genome-wide association mapping of date palm fruit traits.</title>
        <authorList>
            <person name="Hazzouri K.M."/>
            <person name="Gros-Balthazard M."/>
            <person name="Flowers J.M."/>
            <person name="Copetti D."/>
            <person name="Lemansour A."/>
            <person name="Lebrun M."/>
            <person name="Masmoudi K."/>
            <person name="Ferrand S."/>
            <person name="Dhar M.I."/>
            <person name="Fresquez Z.A."/>
            <person name="Rosas U."/>
            <person name="Zhang J."/>
            <person name="Talag J."/>
            <person name="Lee S."/>
            <person name="Kudrna D."/>
            <person name="Powell R.F."/>
            <person name="Leitch I.J."/>
            <person name="Krueger R.R."/>
            <person name="Wing R.A."/>
            <person name="Amiri K.M.A."/>
            <person name="Purugganan M.D."/>
        </authorList>
    </citation>
    <scope>NUCLEOTIDE SEQUENCE [LARGE SCALE GENOMIC DNA]</scope>
    <source>
        <strain evidence="3">cv. Khalas</strain>
    </source>
</reference>